<dbReference type="PANTHER" id="PTHR12169">
    <property type="entry name" value="ATPASE N2B"/>
    <property type="match status" value="1"/>
</dbReference>
<dbReference type="SUPFAM" id="SSF52540">
    <property type="entry name" value="P-loop containing nucleoside triphosphate hydrolases"/>
    <property type="match status" value="1"/>
</dbReference>
<dbReference type="PANTHER" id="PTHR12169:SF6">
    <property type="entry name" value="AFG1-LIKE ATPASE"/>
    <property type="match status" value="1"/>
</dbReference>
<evidence type="ECO:0000256" key="2">
    <source>
        <dbReference type="ARBA" id="ARBA00022840"/>
    </source>
</evidence>
<dbReference type="GO" id="GO:0005524">
    <property type="term" value="F:ATP binding"/>
    <property type="evidence" value="ECO:0007669"/>
    <property type="project" value="UniProtKB-KW"/>
</dbReference>
<dbReference type="GO" id="GO:0005737">
    <property type="term" value="C:cytoplasm"/>
    <property type="evidence" value="ECO:0007669"/>
    <property type="project" value="TreeGrafter"/>
</dbReference>
<keyword evidence="5" id="KW-0131">Cell cycle</keyword>
<evidence type="ECO:0000256" key="1">
    <source>
        <dbReference type="ARBA" id="ARBA00022741"/>
    </source>
</evidence>
<dbReference type="RefSeq" id="WP_235055645.1">
    <property type="nucleotide sequence ID" value="NZ_JAKFHA010000020.1"/>
</dbReference>
<dbReference type="AlphaFoldDB" id="A0AA41Q5E6"/>
<evidence type="ECO:0000313" key="6">
    <source>
        <dbReference type="Proteomes" id="UP001165378"/>
    </source>
</evidence>
<keyword evidence="5" id="KW-0132">Cell division</keyword>
<dbReference type="InterPro" id="IPR003593">
    <property type="entry name" value="AAA+_ATPase"/>
</dbReference>
<comment type="caution">
    <text evidence="5">The sequence shown here is derived from an EMBL/GenBank/DDBJ whole genome shotgun (WGS) entry which is preliminary data.</text>
</comment>
<evidence type="ECO:0000256" key="3">
    <source>
        <dbReference type="SAM" id="MobiDB-lite"/>
    </source>
</evidence>
<organism evidence="5 6">
    <name type="scientific">Yinghuangia soli</name>
    <dbReference type="NCBI Taxonomy" id="2908204"/>
    <lineage>
        <taxon>Bacteria</taxon>
        <taxon>Bacillati</taxon>
        <taxon>Actinomycetota</taxon>
        <taxon>Actinomycetes</taxon>
        <taxon>Kitasatosporales</taxon>
        <taxon>Streptomycetaceae</taxon>
        <taxon>Yinghuangia</taxon>
    </lineage>
</organism>
<evidence type="ECO:0000259" key="4">
    <source>
        <dbReference type="SMART" id="SM00382"/>
    </source>
</evidence>
<feature type="region of interest" description="Disordered" evidence="3">
    <location>
        <begin position="330"/>
        <end position="352"/>
    </location>
</feature>
<dbReference type="InterPro" id="IPR027417">
    <property type="entry name" value="P-loop_NTPase"/>
</dbReference>
<dbReference type="SMART" id="SM00382">
    <property type="entry name" value="AAA"/>
    <property type="match status" value="1"/>
</dbReference>
<dbReference type="InterPro" id="IPR005654">
    <property type="entry name" value="ATPase_AFG1-like"/>
</dbReference>
<proteinExistence type="predicted"/>
<dbReference type="Proteomes" id="UP001165378">
    <property type="component" value="Unassembled WGS sequence"/>
</dbReference>
<dbReference type="Gene3D" id="3.40.50.300">
    <property type="entry name" value="P-loop containing nucleotide triphosphate hydrolases"/>
    <property type="match status" value="1"/>
</dbReference>
<gene>
    <name evidence="5" type="primary">zapE</name>
    <name evidence="5" type="ORF">LZ495_27705</name>
</gene>
<dbReference type="GO" id="GO:0051301">
    <property type="term" value="P:cell division"/>
    <property type="evidence" value="ECO:0007669"/>
    <property type="project" value="UniProtKB-KW"/>
</dbReference>
<keyword evidence="2" id="KW-0067">ATP-binding</keyword>
<reference evidence="5" key="1">
    <citation type="submission" date="2022-01" db="EMBL/GenBank/DDBJ databases">
        <title>Genome-Based Taxonomic Classification of the Phylum Actinobacteria.</title>
        <authorList>
            <person name="Gao Y."/>
        </authorList>
    </citation>
    <scope>NUCLEOTIDE SEQUENCE</scope>
    <source>
        <strain evidence="5">KLBMP 8922</strain>
    </source>
</reference>
<keyword evidence="6" id="KW-1185">Reference proteome</keyword>
<accession>A0AA41Q5E6</accession>
<dbReference type="EMBL" id="JAKFHA010000020">
    <property type="protein sequence ID" value="MCF2530976.1"/>
    <property type="molecule type" value="Genomic_DNA"/>
</dbReference>
<sequence>MIMWHPGRDGRNLQARASAAVDTAAHGLGFTLDATQRAAADRLALLAGQLAAAPAGAHLLHRRHHVRGVYLWGPPGRGKSWLADTWHAALPQGFAYRVHFHDFFRRLHDSAFRHRGEARAVDAAMAELVGRARVVCFDEFHVHDPGDAMLVTRLLRELLDRRVTLVATSNYAPDALLPNPLFHHLFAPAIALLHEHLDIVEVAGPRDYRTLAAPAAAAGFRAGALVSPDDAASLAAFGLAAPGPDEAADLHLGRRALRTRAVRDGELWFDYAQLCETPTGTADYLALADRFATWVVGGIPAWLACSSDGRQRLASVVDVAYDRDIRLFLTGPDHPGRPPAGAPTPADYTRTASRLAQLRDSAELPTATR</sequence>
<protein>
    <submittedName>
        <fullName evidence="5">Cell division protein ZapE</fullName>
    </submittedName>
</protein>
<name>A0AA41Q5E6_9ACTN</name>
<evidence type="ECO:0000313" key="5">
    <source>
        <dbReference type="EMBL" id="MCF2530976.1"/>
    </source>
</evidence>
<dbReference type="GO" id="GO:0032153">
    <property type="term" value="C:cell division site"/>
    <property type="evidence" value="ECO:0007669"/>
    <property type="project" value="TreeGrafter"/>
</dbReference>
<keyword evidence="1" id="KW-0547">Nucleotide-binding</keyword>
<dbReference type="NCBIfam" id="NF040713">
    <property type="entry name" value="ZapE"/>
    <property type="match status" value="1"/>
</dbReference>
<feature type="domain" description="AAA+ ATPase" evidence="4">
    <location>
        <begin position="65"/>
        <end position="191"/>
    </location>
</feature>
<dbReference type="GO" id="GO:0016887">
    <property type="term" value="F:ATP hydrolysis activity"/>
    <property type="evidence" value="ECO:0007669"/>
    <property type="project" value="InterPro"/>
</dbReference>
<dbReference type="Pfam" id="PF03969">
    <property type="entry name" value="AFG1_ATPase"/>
    <property type="match status" value="1"/>
</dbReference>